<gene>
    <name evidence="1" type="ORF">DARMORV10_C02P30980.1</name>
</gene>
<evidence type="ECO:0000313" key="1">
    <source>
        <dbReference type="EMBL" id="CAF1910333.1"/>
    </source>
</evidence>
<accession>A0A816K5Y5</accession>
<dbReference type="AlphaFoldDB" id="A0A816K5Y5"/>
<dbReference type="Proteomes" id="UP001295469">
    <property type="component" value="Chromosome C02"/>
</dbReference>
<reference evidence="1" key="1">
    <citation type="submission" date="2021-01" db="EMBL/GenBank/DDBJ databases">
        <authorList>
            <consortium name="Genoscope - CEA"/>
            <person name="William W."/>
        </authorList>
    </citation>
    <scope>NUCLEOTIDE SEQUENCE</scope>
</reference>
<dbReference type="EMBL" id="HG994366">
    <property type="protein sequence ID" value="CAF1910333.1"/>
    <property type="molecule type" value="Genomic_DNA"/>
</dbReference>
<protein>
    <submittedName>
        <fullName evidence="1">(rape) hypothetical protein</fullName>
    </submittedName>
</protein>
<proteinExistence type="predicted"/>
<name>A0A816K5Y5_BRANA</name>
<organism evidence="1">
    <name type="scientific">Brassica napus</name>
    <name type="common">Rape</name>
    <dbReference type="NCBI Taxonomy" id="3708"/>
    <lineage>
        <taxon>Eukaryota</taxon>
        <taxon>Viridiplantae</taxon>
        <taxon>Streptophyta</taxon>
        <taxon>Embryophyta</taxon>
        <taxon>Tracheophyta</taxon>
        <taxon>Spermatophyta</taxon>
        <taxon>Magnoliopsida</taxon>
        <taxon>eudicotyledons</taxon>
        <taxon>Gunneridae</taxon>
        <taxon>Pentapetalae</taxon>
        <taxon>rosids</taxon>
        <taxon>malvids</taxon>
        <taxon>Brassicales</taxon>
        <taxon>Brassicaceae</taxon>
        <taxon>Brassiceae</taxon>
        <taxon>Brassica</taxon>
    </lineage>
</organism>
<sequence length="149" mass="16637">MISSHIFFYNLKPSCCSQMVVAHLLCFGEARNVKKGGDLMGVDIVLLDDPHCCKGAPASHFQTPSERGRHLRDQWLSCCKNYHPLQAVRFNRSPLKQPMAGSTFHAQNVLGSFSVAYLDSHVHHVTLALYRVEISMTDATDSAVFVLFD</sequence>